<evidence type="ECO:0000313" key="2">
    <source>
        <dbReference type="EMBL" id="PSR21661.1"/>
    </source>
</evidence>
<protein>
    <submittedName>
        <fullName evidence="2">GNAT family N-acetyltransferase</fullName>
    </submittedName>
</protein>
<dbReference type="GO" id="GO:0016747">
    <property type="term" value="F:acyltransferase activity, transferring groups other than amino-acyl groups"/>
    <property type="evidence" value="ECO:0007669"/>
    <property type="project" value="InterPro"/>
</dbReference>
<accession>A0A2T2WHE2</accession>
<dbReference type="AlphaFoldDB" id="A0A2T2WHE2"/>
<dbReference type="InterPro" id="IPR016181">
    <property type="entry name" value="Acyl_CoA_acyltransferase"/>
</dbReference>
<dbReference type="Proteomes" id="UP000241848">
    <property type="component" value="Unassembled WGS sequence"/>
</dbReference>
<keyword evidence="2" id="KW-0808">Transferase</keyword>
<dbReference type="EMBL" id="PXYV01000030">
    <property type="protein sequence ID" value="PSR21661.1"/>
    <property type="molecule type" value="Genomic_DNA"/>
</dbReference>
<dbReference type="CDD" id="cd04301">
    <property type="entry name" value="NAT_SF"/>
    <property type="match status" value="1"/>
</dbReference>
<dbReference type="InterPro" id="IPR000182">
    <property type="entry name" value="GNAT_dom"/>
</dbReference>
<feature type="domain" description="N-acetyltransferase" evidence="1">
    <location>
        <begin position="22"/>
        <end position="172"/>
    </location>
</feature>
<sequence>MTRRAQLSKGSRDRAHMDYRVCEIEDERPKRRIADAVLRDLPDWFGIEEAIVEYVQHSQVMRFWAALVVDDPVGFLALHRHNVYTSEIYCMGVRREFHRHGIGAKMMAACEVACRADGTEFLIVKTLDESRSDDSYARTRQFYNAMGFRPLEVFPRLWGEANPCVLMAKYLTNDPSASVP</sequence>
<dbReference type="SUPFAM" id="SSF55729">
    <property type="entry name" value="Acyl-CoA N-acyltransferases (Nat)"/>
    <property type="match status" value="1"/>
</dbReference>
<name>A0A2T2WHE2_9FIRM</name>
<gene>
    <name evidence="2" type="ORF">C7B45_10105</name>
</gene>
<organism evidence="2 3">
    <name type="scientific">Sulfobacillus acidophilus</name>
    <dbReference type="NCBI Taxonomy" id="53633"/>
    <lineage>
        <taxon>Bacteria</taxon>
        <taxon>Bacillati</taxon>
        <taxon>Bacillota</taxon>
        <taxon>Clostridia</taxon>
        <taxon>Eubacteriales</taxon>
        <taxon>Clostridiales Family XVII. Incertae Sedis</taxon>
        <taxon>Sulfobacillus</taxon>
    </lineage>
</organism>
<evidence type="ECO:0000313" key="3">
    <source>
        <dbReference type="Proteomes" id="UP000241848"/>
    </source>
</evidence>
<dbReference type="PROSITE" id="PS51186">
    <property type="entry name" value="GNAT"/>
    <property type="match status" value="1"/>
</dbReference>
<comment type="caution">
    <text evidence="2">The sequence shown here is derived from an EMBL/GenBank/DDBJ whole genome shotgun (WGS) entry which is preliminary data.</text>
</comment>
<dbReference type="Pfam" id="PF13508">
    <property type="entry name" value="Acetyltransf_7"/>
    <property type="match status" value="1"/>
</dbReference>
<dbReference type="Gene3D" id="3.40.630.30">
    <property type="match status" value="1"/>
</dbReference>
<evidence type="ECO:0000259" key="1">
    <source>
        <dbReference type="PROSITE" id="PS51186"/>
    </source>
</evidence>
<reference evidence="2 3" key="1">
    <citation type="journal article" date="2014" name="BMC Genomics">
        <title>Comparison of environmental and isolate Sulfobacillus genomes reveals diverse carbon, sulfur, nitrogen, and hydrogen metabolisms.</title>
        <authorList>
            <person name="Justice N.B."/>
            <person name="Norman A."/>
            <person name="Brown C.T."/>
            <person name="Singh A."/>
            <person name="Thomas B.C."/>
            <person name="Banfield J.F."/>
        </authorList>
    </citation>
    <scope>NUCLEOTIDE SEQUENCE [LARGE SCALE GENOMIC DNA]</scope>
    <source>
        <strain evidence="2">AMDSBA3</strain>
    </source>
</reference>
<proteinExistence type="predicted"/>